<dbReference type="Proteomes" id="UP001354971">
    <property type="component" value="Unassembled WGS sequence"/>
</dbReference>
<organism evidence="2 3">
    <name type="scientific">Hyphobacterium lacteum</name>
    <dbReference type="NCBI Taxonomy" id="3116575"/>
    <lineage>
        <taxon>Bacteria</taxon>
        <taxon>Pseudomonadati</taxon>
        <taxon>Pseudomonadota</taxon>
        <taxon>Alphaproteobacteria</taxon>
        <taxon>Maricaulales</taxon>
        <taxon>Maricaulaceae</taxon>
        <taxon>Hyphobacterium</taxon>
    </lineage>
</organism>
<keyword evidence="1" id="KW-0732">Signal</keyword>
<sequence>MLRTFLAASALALAVTPAALPQSESQAAQSFVRYCVDDLRADGYRAPEAACGCGFGFMAARMTRRQMQIFSQMAPYLSDDQAMQSVVANMVQNQGVQAQEVIDVGTLLERLGNELDPFCTPLER</sequence>
<evidence type="ECO:0000313" key="3">
    <source>
        <dbReference type="Proteomes" id="UP001354971"/>
    </source>
</evidence>
<dbReference type="RefSeq" id="WP_330199137.1">
    <property type="nucleotide sequence ID" value="NZ_JAZDRP010000004.1"/>
</dbReference>
<reference evidence="2 3" key="1">
    <citation type="submission" date="2024-01" db="EMBL/GenBank/DDBJ databases">
        <title>Hyphobacterium bacterium isolated from marine sediment.</title>
        <authorList>
            <person name="Zhao S."/>
        </authorList>
    </citation>
    <scope>NUCLEOTIDE SEQUENCE [LARGE SCALE GENOMIC DNA]</scope>
    <source>
        <strain evidence="3">HN65</strain>
    </source>
</reference>
<evidence type="ECO:0000256" key="1">
    <source>
        <dbReference type="SAM" id="SignalP"/>
    </source>
</evidence>
<feature type="chain" id="PRO_5045452087" description="Rap1a immunity protein domain-containing protein" evidence="1">
    <location>
        <begin position="22"/>
        <end position="124"/>
    </location>
</feature>
<evidence type="ECO:0008006" key="4">
    <source>
        <dbReference type="Google" id="ProtNLM"/>
    </source>
</evidence>
<gene>
    <name evidence="2" type="ORF">V0U79_08850</name>
</gene>
<evidence type="ECO:0000313" key="2">
    <source>
        <dbReference type="EMBL" id="MEE2526474.1"/>
    </source>
</evidence>
<dbReference type="EMBL" id="JAZDRP010000004">
    <property type="protein sequence ID" value="MEE2526474.1"/>
    <property type="molecule type" value="Genomic_DNA"/>
</dbReference>
<feature type="signal peptide" evidence="1">
    <location>
        <begin position="1"/>
        <end position="21"/>
    </location>
</feature>
<comment type="caution">
    <text evidence="2">The sequence shown here is derived from an EMBL/GenBank/DDBJ whole genome shotgun (WGS) entry which is preliminary data.</text>
</comment>
<accession>A0ABU7LRE0</accession>
<proteinExistence type="predicted"/>
<protein>
    <recommendedName>
        <fullName evidence="4">Rap1a immunity protein domain-containing protein</fullName>
    </recommendedName>
</protein>
<keyword evidence="3" id="KW-1185">Reference proteome</keyword>
<name>A0ABU7LRE0_9PROT</name>